<dbReference type="InterPro" id="IPR016024">
    <property type="entry name" value="ARM-type_fold"/>
</dbReference>
<name>A0A8E2JWD8_9PEZI</name>
<dbReference type="EMBL" id="KV749019">
    <property type="protein sequence ID" value="OCL11642.1"/>
    <property type="molecule type" value="Genomic_DNA"/>
</dbReference>
<sequence length="373" mass="42748">MAFLFSRNRQKNSMELARSTRELMQRLALEEKPNPKTEEELARNLAQMKIILQGTPEAEVSPEQVHQLVHFILQEDLLLLLANSIHKLPFESRKDTQVIFSSAFRYKPPGVAAQEPPVLHYVIASRPEIIISLCKGYERRESAMPCGGVLREALKYDAIAALILYDEPSPDGKVRELATVDPAVPSSGEGVFWKFFDWIDKGAFEVSADAFNTFREILTRHKPLISTFLQTNFDNFFAKYNTILVQSDSYVTKRQSIKLLGEILLDRANYSVMTAYVDSGEHLKIIMKLLRDDRRMINYEGFHVFKVFVANPNKSLAVQRILISNRDKLLRFLPSFLEDRTEDDQFTDEKSFLIRQIELLPPAPVPPGQVTQE</sequence>
<dbReference type="GO" id="GO:0005737">
    <property type="term" value="C:cytoplasm"/>
    <property type="evidence" value="ECO:0007669"/>
    <property type="project" value="UniProtKB-ARBA"/>
</dbReference>
<organism evidence="2 3">
    <name type="scientific">Glonium stellatum</name>
    <dbReference type="NCBI Taxonomy" id="574774"/>
    <lineage>
        <taxon>Eukaryota</taxon>
        <taxon>Fungi</taxon>
        <taxon>Dikarya</taxon>
        <taxon>Ascomycota</taxon>
        <taxon>Pezizomycotina</taxon>
        <taxon>Dothideomycetes</taxon>
        <taxon>Pleosporomycetidae</taxon>
        <taxon>Gloniales</taxon>
        <taxon>Gloniaceae</taxon>
        <taxon>Glonium</taxon>
    </lineage>
</organism>
<dbReference type="PANTHER" id="PTHR10182:SF3">
    <property type="entry name" value="PROTEIN MO25"/>
    <property type="match status" value="1"/>
</dbReference>
<dbReference type="InterPro" id="IPR011989">
    <property type="entry name" value="ARM-like"/>
</dbReference>
<evidence type="ECO:0000313" key="2">
    <source>
        <dbReference type="EMBL" id="OCL11642.1"/>
    </source>
</evidence>
<dbReference type="GO" id="GO:0035556">
    <property type="term" value="P:intracellular signal transduction"/>
    <property type="evidence" value="ECO:0007669"/>
    <property type="project" value="TreeGrafter"/>
</dbReference>
<accession>A0A8E2JWD8</accession>
<dbReference type="OrthoDB" id="609103at2759"/>
<proteinExistence type="inferred from homology"/>
<evidence type="ECO:0000313" key="3">
    <source>
        <dbReference type="Proteomes" id="UP000250140"/>
    </source>
</evidence>
<dbReference type="Gene3D" id="1.25.10.10">
    <property type="entry name" value="Leucine-rich Repeat Variant"/>
    <property type="match status" value="1"/>
</dbReference>
<dbReference type="SUPFAM" id="SSF48371">
    <property type="entry name" value="ARM repeat"/>
    <property type="match status" value="1"/>
</dbReference>
<dbReference type="Pfam" id="PF08569">
    <property type="entry name" value="Mo25"/>
    <property type="match status" value="1"/>
</dbReference>
<comment type="similarity">
    <text evidence="1">Belongs to the Mo25 family.</text>
</comment>
<evidence type="ECO:0000256" key="1">
    <source>
        <dbReference type="ARBA" id="ARBA00011012"/>
    </source>
</evidence>
<dbReference type="Proteomes" id="UP000250140">
    <property type="component" value="Unassembled WGS sequence"/>
</dbReference>
<dbReference type="PANTHER" id="PTHR10182">
    <property type="entry name" value="CALCIUM-BINDING PROTEIN 39-RELATED"/>
    <property type="match status" value="1"/>
</dbReference>
<protein>
    <submittedName>
        <fullName evidence="2">Mo25-like protein</fullName>
    </submittedName>
</protein>
<dbReference type="AlphaFoldDB" id="A0A8E2JWD8"/>
<reference evidence="2 3" key="1">
    <citation type="journal article" date="2016" name="Nat. Commun.">
        <title>Ectomycorrhizal ecology is imprinted in the genome of the dominant symbiotic fungus Cenococcum geophilum.</title>
        <authorList>
            <consortium name="DOE Joint Genome Institute"/>
            <person name="Peter M."/>
            <person name="Kohler A."/>
            <person name="Ohm R.A."/>
            <person name="Kuo A."/>
            <person name="Krutzmann J."/>
            <person name="Morin E."/>
            <person name="Arend M."/>
            <person name="Barry K.W."/>
            <person name="Binder M."/>
            <person name="Choi C."/>
            <person name="Clum A."/>
            <person name="Copeland A."/>
            <person name="Grisel N."/>
            <person name="Haridas S."/>
            <person name="Kipfer T."/>
            <person name="LaButti K."/>
            <person name="Lindquist E."/>
            <person name="Lipzen A."/>
            <person name="Maire R."/>
            <person name="Meier B."/>
            <person name="Mihaltcheva S."/>
            <person name="Molinier V."/>
            <person name="Murat C."/>
            <person name="Poggeler S."/>
            <person name="Quandt C.A."/>
            <person name="Sperisen C."/>
            <person name="Tritt A."/>
            <person name="Tisserant E."/>
            <person name="Crous P.W."/>
            <person name="Henrissat B."/>
            <person name="Nehls U."/>
            <person name="Egli S."/>
            <person name="Spatafora J.W."/>
            <person name="Grigoriev I.V."/>
            <person name="Martin F.M."/>
        </authorList>
    </citation>
    <scope>NUCLEOTIDE SEQUENCE [LARGE SCALE GENOMIC DNA]</scope>
    <source>
        <strain evidence="2 3">CBS 207.34</strain>
    </source>
</reference>
<gene>
    <name evidence="2" type="ORF">AOQ84DRAFT_335574</name>
</gene>
<keyword evidence="3" id="KW-1185">Reference proteome</keyword>
<dbReference type="InterPro" id="IPR013878">
    <property type="entry name" value="Mo25"/>
</dbReference>
<dbReference type="GO" id="GO:0043539">
    <property type="term" value="F:protein serine/threonine kinase activator activity"/>
    <property type="evidence" value="ECO:0007669"/>
    <property type="project" value="TreeGrafter"/>
</dbReference>
<dbReference type="FunFam" id="1.25.10.10:FF:000257">
    <property type="entry name" value="Conidiophore development protein hymA"/>
    <property type="match status" value="1"/>
</dbReference>